<dbReference type="InterPro" id="IPR011990">
    <property type="entry name" value="TPR-like_helical_dom_sf"/>
</dbReference>
<dbReference type="AlphaFoldDB" id="A0A553PRZ6"/>
<dbReference type="PROSITE" id="PS01360">
    <property type="entry name" value="ZF_MYND_1"/>
    <property type="match status" value="1"/>
</dbReference>
<dbReference type="GO" id="GO:0008270">
    <property type="term" value="F:zinc ion binding"/>
    <property type="evidence" value="ECO:0007669"/>
    <property type="project" value="UniProtKB-KW"/>
</dbReference>
<feature type="region of interest" description="Disordered" evidence="5">
    <location>
        <begin position="164"/>
        <end position="229"/>
    </location>
</feature>
<dbReference type="CDD" id="cd20071">
    <property type="entry name" value="SET_SMYD"/>
    <property type="match status" value="1"/>
</dbReference>
<dbReference type="Gene3D" id="6.10.140.2220">
    <property type="match status" value="1"/>
</dbReference>
<evidence type="ECO:0000256" key="5">
    <source>
        <dbReference type="SAM" id="MobiDB-lite"/>
    </source>
</evidence>
<sequence>MDCGFCANPGQFTCSRCHMVRYCSKEHQKKHWKEHKTSCKCYRVEENEVYGRFLTAQPGLPGQSPPPVIKAGQRILQSSPVLVGPRLECPSPVCLSCLKALVSDGRGRRAGLGGLTQAMKTKEESVNCKSCQFAFCSQECIQQPSHATKECKIIAQLTRLCRRATSDVGPPPSPRSRPCVGSLVGSGGESPQEEEQEEEEEKEEDDEDDEDDDDDDDDDGNGNGGNSTFQADCRSLGYEAILPLRLLMAWDEKKFLTLLKLESHVTALENQTTRWNAIRTKVIEVLRQQWEESLVEQACGLILTNTFEVMISPQEAPLLGIYEEPSLMNHDCVGNTRLVMSSDLKLTVYASIDIKAGMPILFNYVRPLDSIVARQKYLNRNKFFQCTCARCHDPTDLTTFVSSLRCPSCNGPVVAQDLHSLAGDWSCLKCQVMMKPKQVMGSLQRLEEIQNKVETANSEKALNQYLKETKMVAFDTHGLVCDILQKLIRIMSPQATHGPHVEAVLGQKVQYCAIVLRVLDKLEPGLSLGRGNPHLSNYQIFEPGPDDVCDLLRFLLLLLGIVLYEMQSTLVQIANVEFEKDQTRVTELMASLVKAKEMLVTADQCLALEPPQSPIRLQFGHIQGDVQELDNYIEMVKYL</sequence>
<dbReference type="STRING" id="6832.A0A553PRZ6"/>
<comment type="caution">
    <text evidence="7">The sequence shown here is derived from an EMBL/GenBank/DDBJ whole genome shotgun (WGS) entry which is preliminary data.</text>
</comment>
<evidence type="ECO:0000256" key="4">
    <source>
        <dbReference type="PROSITE-ProRule" id="PRU00134"/>
    </source>
</evidence>
<dbReference type="SUPFAM" id="SSF144232">
    <property type="entry name" value="HIT/MYND zinc finger-like"/>
    <property type="match status" value="1"/>
</dbReference>
<dbReference type="Pfam" id="PF01753">
    <property type="entry name" value="zf-MYND"/>
    <property type="match status" value="1"/>
</dbReference>
<protein>
    <recommendedName>
        <fullName evidence="6">MYND-type domain-containing protein</fullName>
    </recommendedName>
</protein>
<name>A0A553PRZ6_TIGCA</name>
<feature type="compositionally biased region" description="Acidic residues" evidence="5">
    <location>
        <begin position="191"/>
        <end position="220"/>
    </location>
</feature>
<gene>
    <name evidence="7" type="ORF">TCAL_08822</name>
</gene>
<dbReference type="SUPFAM" id="SSF82199">
    <property type="entry name" value="SET domain"/>
    <property type="match status" value="1"/>
</dbReference>
<feature type="domain" description="MYND-type" evidence="6">
    <location>
        <begin position="3"/>
        <end position="39"/>
    </location>
</feature>
<reference evidence="7 8" key="1">
    <citation type="journal article" date="2018" name="Nat. Ecol. Evol.">
        <title>Genomic signatures of mitonuclear coevolution across populations of Tigriopus californicus.</title>
        <authorList>
            <person name="Barreto F.S."/>
            <person name="Watson E.T."/>
            <person name="Lima T.G."/>
            <person name="Willett C.S."/>
            <person name="Edmands S."/>
            <person name="Li W."/>
            <person name="Burton R.S."/>
        </authorList>
    </citation>
    <scope>NUCLEOTIDE SEQUENCE [LARGE SCALE GENOMIC DNA]</scope>
    <source>
        <strain evidence="7 8">San Diego</strain>
    </source>
</reference>
<dbReference type="EMBL" id="VCGU01000001">
    <property type="protein sequence ID" value="TRY80449.1"/>
    <property type="molecule type" value="Genomic_DNA"/>
</dbReference>
<evidence type="ECO:0000313" key="8">
    <source>
        <dbReference type="Proteomes" id="UP000318571"/>
    </source>
</evidence>
<evidence type="ECO:0000256" key="3">
    <source>
        <dbReference type="ARBA" id="ARBA00022833"/>
    </source>
</evidence>
<dbReference type="InterPro" id="IPR002893">
    <property type="entry name" value="Znf_MYND"/>
</dbReference>
<dbReference type="Gene3D" id="2.170.270.10">
    <property type="entry name" value="SET domain"/>
    <property type="match status" value="1"/>
</dbReference>
<accession>A0A553PRZ6</accession>
<organism evidence="7 8">
    <name type="scientific">Tigriopus californicus</name>
    <name type="common">Marine copepod</name>
    <dbReference type="NCBI Taxonomy" id="6832"/>
    <lineage>
        <taxon>Eukaryota</taxon>
        <taxon>Metazoa</taxon>
        <taxon>Ecdysozoa</taxon>
        <taxon>Arthropoda</taxon>
        <taxon>Crustacea</taxon>
        <taxon>Multicrustacea</taxon>
        <taxon>Hexanauplia</taxon>
        <taxon>Copepoda</taxon>
        <taxon>Harpacticoida</taxon>
        <taxon>Harpacticidae</taxon>
        <taxon>Tigriopus</taxon>
    </lineage>
</organism>
<evidence type="ECO:0000256" key="1">
    <source>
        <dbReference type="ARBA" id="ARBA00022723"/>
    </source>
</evidence>
<proteinExistence type="predicted"/>
<evidence type="ECO:0000259" key="6">
    <source>
        <dbReference type="PROSITE" id="PS50865"/>
    </source>
</evidence>
<evidence type="ECO:0000313" key="7">
    <source>
        <dbReference type="EMBL" id="TRY80449.1"/>
    </source>
</evidence>
<dbReference type="PANTHER" id="PTHR46455:SF6">
    <property type="entry name" value="RE22408P-RELATED"/>
    <property type="match status" value="1"/>
</dbReference>
<dbReference type="InterPro" id="IPR053010">
    <property type="entry name" value="SET_SmydA-8"/>
</dbReference>
<dbReference type="InterPro" id="IPR046341">
    <property type="entry name" value="SET_dom_sf"/>
</dbReference>
<dbReference type="OMA" id="KCFDCQC"/>
<feature type="non-terminal residue" evidence="7">
    <location>
        <position position="639"/>
    </location>
</feature>
<dbReference type="PANTHER" id="PTHR46455">
    <property type="entry name" value="SET AND MYND DOMAIN CONTAINING, ARTHROPOD-SPECIFIC, MEMBER 4, ISOFORM A"/>
    <property type="match status" value="1"/>
</dbReference>
<dbReference type="Proteomes" id="UP000318571">
    <property type="component" value="Chromosome 12"/>
</dbReference>
<evidence type="ECO:0000256" key="2">
    <source>
        <dbReference type="ARBA" id="ARBA00022771"/>
    </source>
</evidence>
<keyword evidence="8" id="KW-1185">Reference proteome</keyword>
<keyword evidence="1" id="KW-0479">Metal-binding</keyword>
<keyword evidence="3" id="KW-0862">Zinc</keyword>
<dbReference type="OrthoDB" id="77368at2759"/>
<dbReference type="PROSITE" id="PS50865">
    <property type="entry name" value="ZF_MYND_2"/>
    <property type="match status" value="1"/>
</dbReference>
<dbReference type="Gene3D" id="1.25.40.10">
    <property type="entry name" value="Tetratricopeptide repeat domain"/>
    <property type="match status" value="1"/>
</dbReference>
<keyword evidence="2 4" id="KW-0863">Zinc-finger</keyword>